<comment type="catalytic activity">
    <reaction evidence="11 12">
        <text>UMP + ATP = UDP + ADP</text>
        <dbReference type="Rhea" id="RHEA:24400"/>
        <dbReference type="ChEBI" id="CHEBI:30616"/>
        <dbReference type="ChEBI" id="CHEBI:57865"/>
        <dbReference type="ChEBI" id="CHEBI:58223"/>
        <dbReference type="ChEBI" id="CHEBI:456216"/>
        <dbReference type="EC" id="2.7.4.14"/>
    </reaction>
</comment>
<comment type="cofactor">
    <cofactor evidence="12">
        <name>Mg(2+)</name>
        <dbReference type="ChEBI" id="CHEBI:18420"/>
    </cofactor>
    <text evidence="12">Binds 1 Mg(2+) ion per monomer.</text>
</comment>
<dbReference type="InterPro" id="IPR020904">
    <property type="entry name" value="Sc_DH/Rdtase_CS"/>
</dbReference>
<dbReference type="PRINTS" id="PR00094">
    <property type="entry name" value="ADENYLTKNASE"/>
</dbReference>
<evidence type="ECO:0000256" key="12">
    <source>
        <dbReference type="HAMAP-Rule" id="MF_03172"/>
    </source>
</evidence>
<comment type="subcellular location">
    <subcellularLocation>
        <location evidence="12">Cytoplasm</location>
    </subcellularLocation>
    <subcellularLocation>
        <location evidence="12">Nucleus</location>
    </subcellularLocation>
    <text evidence="12">Predominantly cytoplasmic.</text>
</comment>
<dbReference type="AlphaFoldDB" id="A0AAI9WZX9"/>
<dbReference type="GO" id="GO:0019205">
    <property type="term" value="F:nucleobase-containing compound kinase activity"/>
    <property type="evidence" value="ECO:0007669"/>
    <property type="project" value="InterPro"/>
</dbReference>
<feature type="binding site" evidence="12">
    <location>
        <position position="461"/>
    </location>
    <ligand>
        <name>a ribonucleoside 5'-phosphate</name>
        <dbReference type="ChEBI" id="CHEBI:58043"/>
    </ligand>
</feature>
<evidence type="ECO:0000256" key="4">
    <source>
        <dbReference type="ARBA" id="ARBA00022741"/>
    </source>
</evidence>
<dbReference type="InterPro" id="IPR036291">
    <property type="entry name" value="NAD(P)-bd_dom_sf"/>
</dbReference>
<dbReference type="Pfam" id="PF00406">
    <property type="entry name" value="ADK"/>
    <property type="match status" value="1"/>
</dbReference>
<evidence type="ECO:0000256" key="9">
    <source>
        <dbReference type="ARBA" id="ARBA00023002"/>
    </source>
</evidence>
<accession>A0AAI9WZX9</accession>
<evidence type="ECO:0000256" key="8">
    <source>
        <dbReference type="ARBA" id="ARBA00022975"/>
    </source>
</evidence>
<feature type="region of interest" description="NMPbind" evidence="12">
    <location>
        <begin position="359"/>
        <end position="389"/>
    </location>
</feature>
<feature type="region of interest" description="LID" evidence="12">
    <location>
        <begin position="454"/>
        <end position="464"/>
    </location>
</feature>
<dbReference type="Gene3D" id="3.40.50.720">
    <property type="entry name" value="NAD(P)-binding Rossmann-like Domain"/>
    <property type="match status" value="1"/>
</dbReference>
<dbReference type="PROSITE" id="PS00113">
    <property type="entry name" value="ADENYLATE_KINASE"/>
    <property type="match status" value="1"/>
</dbReference>
<dbReference type="HAMAP" id="MF_00235">
    <property type="entry name" value="Adenylate_kinase_Adk"/>
    <property type="match status" value="1"/>
</dbReference>
<feature type="binding site" evidence="12">
    <location>
        <position position="424"/>
    </location>
    <ligand>
        <name>a ribonucleoside 5'-phosphate</name>
        <dbReference type="ChEBI" id="CHEBI:58043"/>
    </ligand>
</feature>
<comment type="domain">
    <text evidence="12">Consists of three domains, a large central CORE domain and two small peripheral domains, NMPbind and LID, which undergo movements during catalysis. The LID domain closes over the site of phosphoryl transfer upon ATP binding. Assembling and dissambling the active center during each catalytic cycle provides an effective means to prevent ATP hydrolysis.</text>
</comment>
<dbReference type="FunFam" id="3.40.50.300:FF:000315">
    <property type="entry name" value="Adenylate kinase 1"/>
    <property type="match status" value="1"/>
</dbReference>
<evidence type="ECO:0000256" key="10">
    <source>
        <dbReference type="ARBA" id="ARBA00023242"/>
    </source>
</evidence>
<evidence type="ECO:0000256" key="2">
    <source>
        <dbReference type="ARBA" id="ARBA00022490"/>
    </source>
</evidence>
<dbReference type="NCBIfam" id="TIGR01359">
    <property type="entry name" value="UMP_CMP_kin_fam"/>
    <property type="match status" value="1"/>
</dbReference>
<dbReference type="GO" id="GO:0005524">
    <property type="term" value="F:ATP binding"/>
    <property type="evidence" value="ECO:0007669"/>
    <property type="project" value="UniProtKB-KW"/>
</dbReference>
<name>A0AAI9WZX9_9ASCO</name>
<evidence type="ECO:0000256" key="6">
    <source>
        <dbReference type="ARBA" id="ARBA00022840"/>
    </source>
</evidence>
<feature type="binding site" evidence="12">
    <location>
        <position position="472"/>
    </location>
    <ligand>
        <name>a ribonucleoside 5'-phosphate</name>
        <dbReference type="ChEBI" id="CHEBI:58043"/>
    </ligand>
</feature>
<dbReference type="HAMAP" id="MF_03172">
    <property type="entry name" value="Adenylate_kinase_UMP_CMP_kin"/>
    <property type="match status" value="1"/>
</dbReference>
<dbReference type="SUPFAM" id="SSF51735">
    <property type="entry name" value="NAD(P)-binding Rossmann-fold domains"/>
    <property type="match status" value="1"/>
</dbReference>
<organism evidence="13 14">
    <name type="scientific">Candida oxycetoniae</name>
    <dbReference type="NCBI Taxonomy" id="497107"/>
    <lineage>
        <taxon>Eukaryota</taxon>
        <taxon>Fungi</taxon>
        <taxon>Dikarya</taxon>
        <taxon>Ascomycota</taxon>
        <taxon>Saccharomycotina</taxon>
        <taxon>Pichiomycetes</taxon>
        <taxon>Debaryomycetaceae</taxon>
        <taxon>Candida/Lodderomyces clade</taxon>
        <taxon>Candida</taxon>
    </lineage>
</organism>
<keyword evidence="3 12" id="KW-0808">Transferase</keyword>
<dbReference type="FunFam" id="3.40.50.720:FF:000281">
    <property type="entry name" value="Uncharacterized oxidoreductase YIR035C"/>
    <property type="match status" value="1"/>
</dbReference>
<keyword evidence="9" id="KW-0560">Oxidoreductase</keyword>
<evidence type="ECO:0000256" key="3">
    <source>
        <dbReference type="ARBA" id="ARBA00022679"/>
    </source>
</evidence>
<dbReference type="GO" id="GO:0005634">
    <property type="term" value="C:nucleus"/>
    <property type="evidence" value="ECO:0007669"/>
    <property type="project" value="UniProtKB-SubCell"/>
</dbReference>
<dbReference type="InterPro" id="IPR027417">
    <property type="entry name" value="P-loop_NTPase"/>
</dbReference>
<comment type="similarity">
    <text evidence="12">Belongs to the adenylate kinase family. UMP-CMP kinase subfamily.</text>
</comment>
<comment type="similarity">
    <text evidence="1">Belongs to the short-chain dehydrogenases/reductases (SDR) family.</text>
</comment>
<evidence type="ECO:0000256" key="11">
    <source>
        <dbReference type="ARBA" id="ARBA00048116"/>
    </source>
</evidence>
<comment type="function">
    <text evidence="12">Catalyzes the phosphorylation of pyrimidine nucleoside monophosphates at the expense of ATP. Plays an important role in de novo pyrimidine nucleotide biosynthesis. Has preference for UMP and dUMP as phosphate acceptors, but can also use CMP, dCMP and AMP.</text>
</comment>
<dbReference type="GO" id="GO:0005737">
    <property type="term" value="C:cytoplasm"/>
    <property type="evidence" value="ECO:0007669"/>
    <property type="project" value="UniProtKB-SubCell"/>
</dbReference>
<feature type="binding site" evidence="12">
    <location>
        <begin position="387"/>
        <end position="389"/>
    </location>
    <ligand>
        <name>a ribonucleoside 5'-phosphate</name>
        <dbReference type="ChEBI" id="CHEBI:58043"/>
    </ligand>
</feature>
<feature type="binding site" evidence="12">
    <location>
        <position position="500"/>
    </location>
    <ligand>
        <name>ATP</name>
        <dbReference type="ChEBI" id="CHEBI:30616"/>
    </ligand>
</feature>
<reference evidence="13" key="1">
    <citation type="journal article" date="2022" name="DNA Res.">
        <title>Genome analysis of five recently described species of the CUG-Ser clade uncovers Candida theae as a new hybrid lineage with pathogenic potential in the Candida parapsilosis species complex.</title>
        <authorList>
            <person name="Mixao V."/>
            <person name="Del Olmo V."/>
            <person name="Hegedusova E."/>
            <person name="Saus E."/>
            <person name="Pryszcz L."/>
            <person name="Cillingova A."/>
            <person name="Nosek J."/>
            <person name="Gabaldon T."/>
        </authorList>
    </citation>
    <scope>NUCLEOTIDE SEQUENCE</scope>
    <source>
        <strain evidence="13">CBS 10844</strain>
    </source>
</reference>
<evidence type="ECO:0000256" key="7">
    <source>
        <dbReference type="ARBA" id="ARBA00022857"/>
    </source>
</evidence>
<dbReference type="EC" id="2.7.4.14" evidence="12"/>
<feature type="binding site" evidence="12">
    <location>
        <position position="455"/>
    </location>
    <ligand>
        <name>ATP</name>
        <dbReference type="ChEBI" id="CHEBI:30616"/>
    </ligand>
</feature>
<keyword evidence="4 12" id="KW-0547">Nucleotide-binding</keyword>
<keyword evidence="7" id="KW-0521">NADP</keyword>
<keyword evidence="14" id="KW-1185">Reference proteome</keyword>
<evidence type="ECO:0000313" key="14">
    <source>
        <dbReference type="Proteomes" id="UP001202479"/>
    </source>
</evidence>
<evidence type="ECO:0000256" key="1">
    <source>
        <dbReference type="ARBA" id="ARBA00006484"/>
    </source>
</evidence>
<feature type="binding site" evidence="12">
    <location>
        <begin position="417"/>
        <end position="420"/>
    </location>
    <ligand>
        <name>a ribonucleoside 5'-phosphate</name>
        <dbReference type="ChEBI" id="CHEBI:58043"/>
    </ligand>
</feature>
<dbReference type="CDD" id="cd01428">
    <property type="entry name" value="ADK"/>
    <property type="match status" value="1"/>
</dbReference>
<dbReference type="Proteomes" id="UP001202479">
    <property type="component" value="Unassembled WGS sequence"/>
</dbReference>
<dbReference type="InterPro" id="IPR000850">
    <property type="entry name" value="Adenylat/UMP-CMP_kin"/>
</dbReference>
<dbReference type="CDD" id="cd05367">
    <property type="entry name" value="SPR-like_SDR_c"/>
    <property type="match status" value="1"/>
</dbReference>
<dbReference type="Gene3D" id="3.40.50.300">
    <property type="entry name" value="P-loop containing nucleotide triphosphate hydrolases"/>
    <property type="match status" value="1"/>
</dbReference>
<keyword evidence="5 12" id="KW-0418">Kinase</keyword>
<dbReference type="GO" id="GO:0006207">
    <property type="term" value="P:'de novo' pyrimidine nucleobase biosynthetic process"/>
    <property type="evidence" value="ECO:0007669"/>
    <property type="project" value="InterPro"/>
</dbReference>
<keyword evidence="6 12" id="KW-0067">ATP-binding</keyword>
<evidence type="ECO:0000256" key="5">
    <source>
        <dbReference type="ARBA" id="ARBA00022777"/>
    </source>
</evidence>
<dbReference type="InterPro" id="IPR002347">
    <property type="entry name" value="SDR_fam"/>
</dbReference>
<dbReference type="PROSITE" id="PS00061">
    <property type="entry name" value="ADH_SHORT"/>
    <property type="match status" value="1"/>
</dbReference>
<dbReference type="GO" id="GO:0016776">
    <property type="term" value="F:phosphotransferase activity, phosphate group as acceptor"/>
    <property type="evidence" value="ECO:0007669"/>
    <property type="project" value="InterPro"/>
</dbReference>
<comment type="caution">
    <text evidence="13">The sequence shown here is derived from an EMBL/GenBank/DDBJ whole genome shotgun (WGS) entry which is preliminary data.</text>
</comment>
<keyword evidence="2 12" id="KW-0963">Cytoplasm</keyword>
<dbReference type="GO" id="GO:0006221">
    <property type="term" value="P:pyrimidine nucleotide biosynthetic process"/>
    <property type="evidence" value="ECO:0007669"/>
    <property type="project" value="UniProtKB-UniRule"/>
</dbReference>
<dbReference type="EMBL" id="JAHUZD010000024">
    <property type="protein sequence ID" value="KAI3406355.1"/>
    <property type="molecule type" value="Genomic_DNA"/>
</dbReference>
<gene>
    <name evidence="12" type="primary">URA6</name>
    <name evidence="13" type="ORF">KGF56_000836</name>
</gene>
<proteinExistence type="inferred from homology"/>
<keyword evidence="8 12" id="KW-0665">Pyrimidine biosynthesis</keyword>
<protein>
    <recommendedName>
        <fullName evidence="12">Uridylate kinase</fullName>
        <shortName evidence="12">UK</shortName>
        <ecNumber evidence="12">2.7.4.14</ecNumber>
    </recommendedName>
    <alternativeName>
        <fullName evidence="12">ATP:UMP phosphotransferase</fullName>
    </alternativeName>
    <alternativeName>
        <fullName evidence="12">Deoxycytidylate kinase</fullName>
        <shortName evidence="12">CK</shortName>
        <shortName evidence="12">dCMP kinase</shortName>
    </alternativeName>
    <alternativeName>
        <fullName evidence="12">Uridine monophosphate kinase</fullName>
        <shortName evidence="12">UMP kinase</shortName>
        <shortName evidence="12">UMPK</shortName>
    </alternativeName>
</protein>
<dbReference type="InterPro" id="IPR006266">
    <property type="entry name" value="UMP_CMP_kinase"/>
</dbReference>
<dbReference type="PANTHER" id="PTHR23359">
    <property type="entry name" value="NUCLEOTIDE KINASE"/>
    <property type="match status" value="1"/>
</dbReference>
<feature type="binding site" evidence="12">
    <location>
        <begin position="339"/>
        <end position="344"/>
    </location>
    <ligand>
        <name>ATP</name>
        <dbReference type="ChEBI" id="CHEBI:30616"/>
    </ligand>
</feature>
<dbReference type="GO" id="GO:0016491">
    <property type="term" value="F:oxidoreductase activity"/>
    <property type="evidence" value="ECO:0007669"/>
    <property type="project" value="UniProtKB-KW"/>
</dbReference>
<dbReference type="Pfam" id="PF00106">
    <property type="entry name" value="adh_short"/>
    <property type="match status" value="1"/>
</dbReference>
<sequence length="518" mass="55917">MTHVSIVTGASRGIGKAIVQTLLKNEGSKVVAIARSKSALESLQSEFGKDNLDIVIGDVTDALTSKKAVELAISRFGQLNSVIANAGVLDPVGSIESTSIQEWKKLYDINFFSVAQLIQEAIPELRKTKGNVVAVSSGAATTPYSGWYAYGSSKAALNHLILSLATEEKKSGVHAISIAPGVVDTNMQHDIRETFGSKMDPHHLQKFLDLHKNKQLVPAEAPGAVLANLALKGWGHLIRGKLSGGRLVGGELARTQFFPRFKSTNSSSAGSSPPPFSKAKILIVMGTLVLGTTIVAGIYNKDPPKSAVEPKSTTTATTTTSPEFPPGKISVIFVLGGPGSGKGTQCDILVKEKGFVHLSAGDLLRAEQKRPGSKYGNLIAQCIKEGKIVPQEVTIELLRNAIKENYNRGEVRFLVDGFPRKMDQALTFENNIAESAFTLFFECPEQVMMKRILERAKTSGRADDNVESIKKRFQTFIDTSMPVVEYFEKQNKVVKLSCDHPVDVVASQVLAALKSKNI</sequence>
<dbReference type="GO" id="GO:0009123">
    <property type="term" value="P:nucleoside monophosphate metabolic process"/>
    <property type="evidence" value="ECO:0007669"/>
    <property type="project" value="UniProtKB-ARBA"/>
</dbReference>
<keyword evidence="10 12" id="KW-0539">Nucleus</keyword>
<dbReference type="InterPro" id="IPR033690">
    <property type="entry name" value="Adenylat_kinase_CS"/>
</dbReference>
<feature type="binding site" evidence="12">
    <location>
        <position position="365"/>
    </location>
    <ligand>
        <name>a ribonucleoside 5'-phosphate</name>
        <dbReference type="ChEBI" id="CHEBI:58043"/>
    </ligand>
</feature>
<comment type="subunit">
    <text evidence="12">Monomer.</text>
</comment>
<dbReference type="SUPFAM" id="SSF52540">
    <property type="entry name" value="P-loop containing nucleoside triphosphate hydrolases"/>
    <property type="match status" value="1"/>
</dbReference>
<evidence type="ECO:0000313" key="13">
    <source>
        <dbReference type="EMBL" id="KAI3406355.1"/>
    </source>
</evidence>